<name>A0ABM8CZD8_9NOCA</name>
<gene>
    <name evidence="1" type="ORF">IFM12276_34540</name>
</gene>
<reference evidence="1 2" key="1">
    <citation type="submission" date="2022-11" db="EMBL/GenBank/DDBJ databases">
        <title>Genome Sequencing of Nocardia sp. ON39_IFM12276 and assembly.</title>
        <authorList>
            <person name="Shimojima M."/>
            <person name="Toyokawa M."/>
            <person name="Uesaka K."/>
        </authorList>
    </citation>
    <scope>NUCLEOTIDE SEQUENCE [LARGE SCALE GENOMIC DNA]</scope>
    <source>
        <strain evidence="1 2">IFM 12276</strain>
    </source>
</reference>
<keyword evidence="2" id="KW-1185">Reference proteome</keyword>
<dbReference type="EMBL" id="AP026978">
    <property type="protein sequence ID" value="BDU00426.1"/>
    <property type="molecule type" value="Genomic_DNA"/>
</dbReference>
<dbReference type="Proteomes" id="UP001317870">
    <property type="component" value="Chromosome"/>
</dbReference>
<evidence type="ECO:0000313" key="2">
    <source>
        <dbReference type="Proteomes" id="UP001317870"/>
    </source>
</evidence>
<accession>A0ABM8CZD8</accession>
<organism evidence="1 2">
    <name type="scientific">Nocardia sputorum</name>
    <dbReference type="NCBI Taxonomy" id="2984338"/>
    <lineage>
        <taxon>Bacteria</taxon>
        <taxon>Bacillati</taxon>
        <taxon>Actinomycetota</taxon>
        <taxon>Actinomycetes</taxon>
        <taxon>Mycobacteriales</taxon>
        <taxon>Nocardiaceae</taxon>
        <taxon>Nocardia</taxon>
    </lineage>
</organism>
<proteinExistence type="predicted"/>
<protein>
    <submittedName>
        <fullName evidence="1">Uncharacterized protein</fullName>
    </submittedName>
</protein>
<sequence>MVSCIPQQEPRGWTDKVMGSLSSDCDRGTLGPAAVSVERSKGRACDLALPRRTTKPPKTALREMKRVTDR</sequence>
<evidence type="ECO:0000313" key="1">
    <source>
        <dbReference type="EMBL" id="BDU00426.1"/>
    </source>
</evidence>